<reference evidence="2 3" key="1">
    <citation type="submission" date="2020-11" db="EMBL/GenBank/DDBJ databases">
        <authorList>
            <person name="Wallbank WR R."/>
            <person name="Pardo Diaz C."/>
            <person name="Kozak K."/>
            <person name="Martin S."/>
            <person name="Jiggins C."/>
            <person name="Moest M."/>
            <person name="Warren A I."/>
            <person name="Generalovic N T."/>
            <person name="Byers J.R.P. K."/>
            <person name="Montejo-Kovacevich G."/>
            <person name="Yen C E."/>
        </authorList>
    </citation>
    <scope>NUCLEOTIDE SEQUENCE [LARGE SCALE GENOMIC DNA]</scope>
</reference>
<dbReference type="Proteomes" id="UP000594454">
    <property type="component" value="Chromosome 3"/>
</dbReference>
<evidence type="ECO:0000313" key="3">
    <source>
        <dbReference type="Proteomes" id="UP000594454"/>
    </source>
</evidence>
<evidence type="ECO:0000313" key="2">
    <source>
        <dbReference type="EMBL" id="CAD7084688.1"/>
    </source>
</evidence>
<dbReference type="Pfam" id="PF25556">
    <property type="entry name" value="SET_TTL"/>
    <property type="match status" value="1"/>
</dbReference>
<organism evidence="2 3">
    <name type="scientific">Hermetia illucens</name>
    <name type="common">Black soldier fly</name>
    <dbReference type="NCBI Taxonomy" id="343691"/>
    <lineage>
        <taxon>Eukaryota</taxon>
        <taxon>Metazoa</taxon>
        <taxon>Ecdysozoa</taxon>
        <taxon>Arthropoda</taxon>
        <taxon>Hexapoda</taxon>
        <taxon>Insecta</taxon>
        <taxon>Pterygota</taxon>
        <taxon>Neoptera</taxon>
        <taxon>Endopterygota</taxon>
        <taxon>Diptera</taxon>
        <taxon>Brachycera</taxon>
        <taxon>Stratiomyomorpha</taxon>
        <taxon>Stratiomyidae</taxon>
        <taxon>Hermetiinae</taxon>
        <taxon>Hermetia</taxon>
    </lineage>
</organism>
<dbReference type="PANTHER" id="PTHR46088:SF1">
    <property type="entry name" value="TUBULIN--TYROSINE LIGASE-LIKE PROTEIN 12"/>
    <property type="match status" value="1"/>
</dbReference>
<dbReference type="Gene3D" id="3.30.470.20">
    <property type="entry name" value="ATP-grasp fold, B domain"/>
    <property type="match status" value="1"/>
</dbReference>
<gene>
    <name evidence="2" type="ORF">HERILL_LOCUS7571</name>
</gene>
<keyword evidence="3" id="KW-1185">Reference proteome</keyword>
<dbReference type="InterPro" id="IPR057954">
    <property type="entry name" value="SET_TTL12"/>
</dbReference>
<dbReference type="PANTHER" id="PTHR46088">
    <property type="entry name" value="TUBULIN--TYROSINE LIGASE-LIKE PROTEIN 12"/>
    <property type="match status" value="1"/>
</dbReference>
<feature type="domain" description="Tubulin--tyrosine ligase-like protein 12 SET-like" evidence="1">
    <location>
        <begin position="64"/>
        <end position="228"/>
    </location>
</feature>
<protein>
    <recommendedName>
        <fullName evidence="1">Tubulin--tyrosine ligase-like protein 12 SET-like domain-containing protein</fullName>
    </recommendedName>
</protein>
<name>A0A7R8UQC4_HERIL</name>
<dbReference type="AlphaFoldDB" id="A0A7R8UQC4"/>
<dbReference type="PROSITE" id="PS51221">
    <property type="entry name" value="TTL"/>
    <property type="match status" value="1"/>
</dbReference>
<dbReference type="Pfam" id="PF03133">
    <property type="entry name" value="TTL"/>
    <property type="match status" value="1"/>
</dbReference>
<dbReference type="OMA" id="WTPDCKR"/>
<dbReference type="InParanoid" id="A0A7R8UQC4"/>
<evidence type="ECO:0000259" key="1">
    <source>
        <dbReference type="Pfam" id="PF25556"/>
    </source>
</evidence>
<dbReference type="InterPro" id="IPR004344">
    <property type="entry name" value="TTL/TTLL_fam"/>
</dbReference>
<sequence length="612" mass="71047">MDGVDLYAQFIALHRPQLQVSGVPEKFWRCLFQKVSNEIFDAGNAFSLLLIDYGDEPREECDPVWTVCVTKEDGISADDPEAVYLIDHAWTFRVDQARSQLNAMPQLVDRMAGIMGINSEDDNCVEKIMKSIWKYCQSYSIQANGVAVEDQISIWYIMDELGSGINHSDDPNFRIVPFLYIPSQITYSILFPIESTEAGDVISRDYLENIPKDTLYRDALLLPWKHSDLSGEDFTQIEPSEDYFLEGHASENYTDGPTEYPVIDTNRPLRVYSEYEVLTNSLTDPAFEIVDDPESADILWLATHFKTFDEFAQSTPNKFINQFPYEFVLTIKDLLSIVCRRGVKDSSSEDLSTLHRWLPTTYNLRTELVKFVSYYQNRQKKKLDNHWIIKPFNLARGLDTYITSDLIQITRLSQTGPKIAQKYVEDPVLFERQELGGKVKFDVRYVILLKDVENLEAYVYSNFFLRFANKSFALTNFDDYEQHFTVMNYREEAELRHIKCSEFLDMWVQQYPDHSWNEVEDNICSMLNEAFVCATSKKPPCAIGACKQSRALYAADIMLAWENGRIQPKLLEINWMPDCKRACDYYPDFYNDIFKLLFLNEANDGVFRKISE</sequence>
<dbReference type="FunCoup" id="A0A7R8UQC4">
    <property type="interactions" value="1707"/>
</dbReference>
<proteinExistence type="predicted"/>
<dbReference type="OrthoDB" id="60477at2759"/>
<dbReference type="GO" id="GO:0005737">
    <property type="term" value="C:cytoplasm"/>
    <property type="evidence" value="ECO:0007669"/>
    <property type="project" value="TreeGrafter"/>
</dbReference>
<dbReference type="EMBL" id="LR899011">
    <property type="protein sequence ID" value="CAD7084688.1"/>
    <property type="molecule type" value="Genomic_DNA"/>
</dbReference>
<dbReference type="InterPro" id="IPR027749">
    <property type="entry name" value="TTLL12"/>
</dbReference>
<accession>A0A7R8UQC4</accession>